<dbReference type="PROSITE" id="PS50893">
    <property type="entry name" value="ABC_TRANSPORTER_2"/>
    <property type="match status" value="1"/>
</dbReference>
<evidence type="ECO:0000256" key="3">
    <source>
        <dbReference type="ARBA" id="ARBA00022840"/>
    </source>
</evidence>
<keyword evidence="3" id="KW-0067">ATP-binding</keyword>
<name>A0A1F5AZH2_9BACT</name>
<dbReference type="Proteomes" id="UP000176639">
    <property type="component" value="Unassembled WGS sequence"/>
</dbReference>
<evidence type="ECO:0000256" key="2">
    <source>
        <dbReference type="ARBA" id="ARBA00022741"/>
    </source>
</evidence>
<protein>
    <submittedName>
        <fullName evidence="5">Fe-S cluster assembly ATPase SufC</fullName>
    </submittedName>
</protein>
<comment type="similarity">
    <text evidence="1">Belongs to the ABC transporter superfamily. Ycf16 family.</text>
</comment>
<keyword evidence="2" id="KW-0547">Nucleotide-binding</keyword>
<dbReference type="SUPFAM" id="SSF52540">
    <property type="entry name" value="P-loop containing nucleoside triphosphate hydrolases"/>
    <property type="match status" value="1"/>
</dbReference>
<dbReference type="InterPro" id="IPR003593">
    <property type="entry name" value="AAA+_ATPase"/>
</dbReference>
<dbReference type="AlphaFoldDB" id="A0A1F5AZH2"/>
<dbReference type="SMART" id="SM00382">
    <property type="entry name" value="AAA"/>
    <property type="match status" value="1"/>
</dbReference>
<dbReference type="InterPro" id="IPR003439">
    <property type="entry name" value="ABC_transporter-like_ATP-bd"/>
</dbReference>
<dbReference type="CDD" id="cd03217">
    <property type="entry name" value="ABC_FeS_Assembly"/>
    <property type="match status" value="1"/>
</dbReference>
<dbReference type="InterPro" id="IPR027417">
    <property type="entry name" value="P-loop_NTPase"/>
</dbReference>
<dbReference type="GO" id="GO:0005524">
    <property type="term" value="F:ATP binding"/>
    <property type="evidence" value="ECO:0007669"/>
    <property type="project" value="UniProtKB-KW"/>
</dbReference>
<evidence type="ECO:0000313" key="6">
    <source>
        <dbReference type="Proteomes" id="UP000176639"/>
    </source>
</evidence>
<dbReference type="InterPro" id="IPR010230">
    <property type="entry name" value="FeS-cluster_ATPase_SufC"/>
</dbReference>
<dbReference type="GO" id="GO:0016887">
    <property type="term" value="F:ATP hydrolysis activity"/>
    <property type="evidence" value="ECO:0007669"/>
    <property type="project" value="InterPro"/>
</dbReference>
<evidence type="ECO:0000313" key="5">
    <source>
        <dbReference type="EMBL" id="OGD23802.1"/>
    </source>
</evidence>
<proteinExistence type="inferred from homology"/>
<accession>A0A1F5AZH2</accession>
<dbReference type="Gene3D" id="3.40.50.300">
    <property type="entry name" value="P-loop containing nucleotide triphosphate hydrolases"/>
    <property type="match status" value="1"/>
</dbReference>
<comment type="caution">
    <text evidence="5">The sequence shown here is derived from an EMBL/GenBank/DDBJ whole genome shotgun (WGS) entry which is preliminary data.</text>
</comment>
<reference evidence="5 6" key="1">
    <citation type="journal article" date="2016" name="Nat. Commun.">
        <title>Thousands of microbial genomes shed light on interconnected biogeochemical processes in an aquifer system.</title>
        <authorList>
            <person name="Anantharaman K."/>
            <person name="Brown C.T."/>
            <person name="Hug L.A."/>
            <person name="Sharon I."/>
            <person name="Castelle C.J."/>
            <person name="Probst A.J."/>
            <person name="Thomas B.C."/>
            <person name="Singh A."/>
            <person name="Wilkins M.J."/>
            <person name="Karaoz U."/>
            <person name="Brodie E.L."/>
            <person name="Williams K.H."/>
            <person name="Hubbard S.S."/>
            <person name="Banfield J.F."/>
        </authorList>
    </citation>
    <scope>NUCLEOTIDE SEQUENCE [LARGE SCALE GENOMIC DNA]</scope>
</reference>
<dbReference type="PANTHER" id="PTHR43204">
    <property type="entry name" value="ABC TRANSPORTER I FAMILY MEMBER 6, CHLOROPLASTIC"/>
    <property type="match status" value="1"/>
</dbReference>
<gene>
    <name evidence="5" type="ORF">A2Z10_01575</name>
</gene>
<sequence>MRKPVLEIKNITVETGGKKVIHDLSLSIGKGEIHALMGPNGSGKTSLCFAVLGNPAYTVTKGNILLDGKRITALPTEERARRGIFLSFQEPPEIGGVGVSSFLRMMAKKHAEDPRAAMKKADNAAKELRISETFMERYLNEGFSGGEKKKSEMLQLAAAAPKIALIDEIDAGVDVDSLRAIARILKDAAKNGTGMLIITHTAKLFSALKPDRVHIITNGTISASGGPALIKKIEKGGFRAHA</sequence>
<feature type="domain" description="ABC transporter" evidence="4">
    <location>
        <begin position="6"/>
        <end position="242"/>
    </location>
</feature>
<dbReference type="Pfam" id="PF00005">
    <property type="entry name" value="ABC_tran"/>
    <property type="match status" value="1"/>
</dbReference>
<evidence type="ECO:0000259" key="4">
    <source>
        <dbReference type="PROSITE" id="PS50893"/>
    </source>
</evidence>
<organism evidence="5 6">
    <name type="scientific">Candidatus Azambacteria bacterium RBG_16_47_10</name>
    <dbReference type="NCBI Taxonomy" id="1797292"/>
    <lineage>
        <taxon>Bacteria</taxon>
        <taxon>Candidatus Azamiibacteriota</taxon>
    </lineage>
</organism>
<dbReference type="EMBL" id="MEYI01000027">
    <property type="protein sequence ID" value="OGD23802.1"/>
    <property type="molecule type" value="Genomic_DNA"/>
</dbReference>
<dbReference type="PANTHER" id="PTHR43204:SF1">
    <property type="entry name" value="ABC TRANSPORTER I FAMILY MEMBER 6, CHLOROPLASTIC"/>
    <property type="match status" value="1"/>
</dbReference>
<evidence type="ECO:0000256" key="1">
    <source>
        <dbReference type="ARBA" id="ARBA00006216"/>
    </source>
</evidence>
<dbReference type="NCBIfam" id="TIGR01978">
    <property type="entry name" value="sufC"/>
    <property type="match status" value="1"/>
</dbReference>